<accession>A0A521F7W8</accession>
<dbReference type="InterPro" id="IPR012347">
    <property type="entry name" value="Ferritin-like"/>
</dbReference>
<organism evidence="1 2">
    <name type="scientific">Melghirimyces algeriensis</name>
    <dbReference type="NCBI Taxonomy" id="910412"/>
    <lineage>
        <taxon>Bacteria</taxon>
        <taxon>Bacillati</taxon>
        <taxon>Bacillota</taxon>
        <taxon>Bacilli</taxon>
        <taxon>Bacillales</taxon>
        <taxon>Thermoactinomycetaceae</taxon>
        <taxon>Melghirimyces</taxon>
    </lineage>
</organism>
<dbReference type="RefSeq" id="WP_142506656.1">
    <property type="nucleotide sequence ID" value="NZ_FXTI01000014.1"/>
</dbReference>
<dbReference type="InterPro" id="IPR009078">
    <property type="entry name" value="Ferritin-like_SF"/>
</dbReference>
<dbReference type="GO" id="GO:0010124">
    <property type="term" value="P:phenylacetate catabolic process"/>
    <property type="evidence" value="ECO:0007669"/>
    <property type="project" value="InterPro"/>
</dbReference>
<dbReference type="NCBIfam" id="TIGR02158">
    <property type="entry name" value="PA_CoA_Oxy3"/>
    <property type="match status" value="1"/>
</dbReference>
<dbReference type="EMBL" id="FXTI01000014">
    <property type="protein sequence ID" value="SMO92295.1"/>
    <property type="molecule type" value="Genomic_DNA"/>
</dbReference>
<dbReference type="GO" id="GO:0005829">
    <property type="term" value="C:cytosol"/>
    <property type="evidence" value="ECO:0007669"/>
    <property type="project" value="TreeGrafter"/>
</dbReference>
<dbReference type="OrthoDB" id="9789947at2"/>
<dbReference type="InterPro" id="IPR052703">
    <property type="entry name" value="Aromatic_CoA_ox/epox"/>
</dbReference>
<dbReference type="AlphaFoldDB" id="A0A521F7W8"/>
<dbReference type="Proteomes" id="UP000315636">
    <property type="component" value="Unassembled WGS sequence"/>
</dbReference>
<evidence type="ECO:0000313" key="2">
    <source>
        <dbReference type="Proteomes" id="UP000315636"/>
    </source>
</evidence>
<dbReference type="InterPro" id="IPR007814">
    <property type="entry name" value="PaaA_PaaC"/>
</dbReference>
<dbReference type="InterPro" id="IPR011882">
    <property type="entry name" value="PaaC"/>
</dbReference>
<sequence>MMQTAEQIVQEPRLRHALTELLYQLADDELCLGHRDSEWLGLAPDIEGDVAFSSIAQDEVGHAVFYLERLHELGEAKPDQLAFFRGPGERRNAILLEQPNGDWARTIVRHFLYDIFDDIRMEALLQSSFHSLAQGVVKIRREEHYHLLHHKMWFTRLAQAGGEARQRMEQAVSEVWMEVGGLFSLGEVEEEMLHYGLIACGSEGLAQRWAERMRPLFDEAGLNWPGMPVKPKRDGRKGEHTKDLERLIQTMSEVVGSDPDAQW</sequence>
<dbReference type="PIRSF" id="PIRSF037834">
    <property type="entry name" value="PA_CoA_Oase3"/>
    <property type="match status" value="1"/>
</dbReference>
<dbReference type="PANTHER" id="PTHR30458">
    <property type="entry name" value="PHENYLACETIC ACID DEGRADATION PROTEIN PAA"/>
    <property type="match status" value="1"/>
</dbReference>
<gene>
    <name evidence="1" type="ORF">SAMN06264849_11469</name>
</gene>
<dbReference type="SUPFAM" id="SSF47240">
    <property type="entry name" value="Ferritin-like"/>
    <property type="match status" value="1"/>
</dbReference>
<reference evidence="1 2" key="1">
    <citation type="submission" date="2017-05" db="EMBL/GenBank/DDBJ databases">
        <authorList>
            <person name="Varghese N."/>
            <person name="Submissions S."/>
        </authorList>
    </citation>
    <scope>NUCLEOTIDE SEQUENCE [LARGE SCALE GENOMIC DNA]</scope>
    <source>
        <strain evidence="1 2">DSM 45474</strain>
    </source>
</reference>
<dbReference type="Gene3D" id="1.20.1260.10">
    <property type="match status" value="1"/>
</dbReference>
<dbReference type="Pfam" id="PF05138">
    <property type="entry name" value="PaaA_PaaC"/>
    <property type="match status" value="1"/>
</dbReference>
<protein>
    <submittedName>
        <fullName evidence="1">Ring-1,2-phenylacetyl-CoA epoxidase subunit PaaC</fullName>
    </submittedName>
</protein>
<dbReference type="PANTHER" id="PTHR30458:SF0">
    <property type="entry name" value="1,2-PHENYLACETYL-COA EPOXIDASE, SUBUNIT C"/>
    <property type="match status" value="1"/>
</dbReference>
<proteinExistence type="predicted"/>
<keyword evidence="2" id="KW-1185">Reference proteome</keyword>
<name>A0A521F7W8_9BACL</name>
<evidence type="ECO:0000313" key="1">
    <source>
        <dbReference type="EMBL" id="SMO92295.1"/>
    </source>
</evidence>